<organism evidence="1 2">
    <name type="scientific">Naganishia adeliensis</name>
    <dbReference type="NCBI Taxonomy" id="92952"/>
    <lineage>
        <taxon>Eukaryota</taxon>
        <taxon>Fungi</taxon>
        <taxon>Dikarya</taxon>
        <taxon>Basidiomycota</taxon>
        <taxon>Agaricomycotina</taxon>
        <taxon>Tremellomycetes</taxon>
        <taxon>Filobasidiales</taxon>
        <taxon>Filobasidiaceae</taxon>
        <taxon>Naganishia</taxon>
    </lineage>
</organism>
<reference evidence="1" key="1">
    <citation type="submission" date="2023-04" db="EMBL/GenBank/DDBJ databases">
        <title>Draft Genome sequencing of Naganishia species isolated from polar environments using Oxford Nanopore Technology.</title>
        <authorList>
            <person name="Leo P."/>
            <person name="Venkateswaran K."/>
        </authorList>
    </citation>
    <scope>NUCLEOTIDE SEQUENCE</scope>
    <source>
        <strain evidence="1">MNA-CCFEE 5262</strain>
    </source>
</reference>
<accession>A0ACC2WCS7</accession>
<dbReference type="Proteomes" id="UP001230649">
    <property type="component" value="Unassembled WGS sequence"/>
</dbReference>
<comment type="caution">
    <text evidence="1">The sequence shown here is derived from an EMBL/GenBank/DDBJ whole genome shotgun (WGS) entry which is preliminary data.</text>
</comment>
<dbReference type="EMBL" id="JASBWS010000029">
    <property type="protein sequence ID" value="KAJ9109554.1"/>
    <property type="molecule type" value="Genomic_DNA"/>
</dbReference>
<evidence type="ECO:0000313" key="2">
    <source>
        <dbReference type="Proteomes" id="UP001230649"/>
    </source>
</evidence>
<keyword evidence="2" id="KW-1185">Reference proteome</keyword>
<sequence length="759" mass="84150">MHKKGFQLPLDILRETLNHLGTRDLLKCQLVCEDFRQLVQDSNELQLRMHLEDNGIRPIGRDAADSSPMNVQSELQRLRAVEKALSTGDFEHDPERQSLRFLGGEANSGAIHFVTISNGYLFIPWRYRSSHEGMGGIARYVLSDLTSPPVILQLDRAIRHYQIDAAEGLLLIVMLEDEHVFALRTYKHTIHMYSAETLRPLGLPVIEAEFSSGQICHLMSHIHTRGNLLAISCEDVKDRPGNLGYTTKLWNWKTQEVILSHEDCEARHVIPRILSSKALALLELGTRSAVLHIFAYQKAVDVDNESSAFSIGRYDLPSLTENRIYLAGHMECSPISLDAQISATGAHHLLVDGEGIIAITLETLYVPVEGEQAPELPPNFAGWTSTTACALIAPCHASAQKRLAESKSSASSAARHSFEELARGTLSWLMRHPVRPNRDSICGYRLYMSSDAEMELDSRGIPRLDRQTLRIYDFTPMHVKKAIRFEGRDKKPLGFSKSLNILSLETNGPAGSSGNSSRSPADYEKVVVTRSAPATESSVYRDGVAHFATESPYILTTKRIRLTPYHVCQVTHNHMLLCQRPSRLTVYRPADIILYLREPDAARKMVNDWLEKAAGIFKAITNPFTGAMSSERGQSRDVTPSVTSATTMPSSGQGLCDGGGSKAAMERGSVSHMSRPFSSTSSNPANLAATDHEQDLNTASNRASAEPKGDRRTEVTGTKLSAKQLEDGMTAHIHNIVDGWFKPNTKEQELDRGEVLQNK</sequence>
<name>A0ACC2WCS7_9TREE</name>
<protein>
    <submittedName>
        <fullName evidence="1">Uncharacterized protein</fullName>
    </submittedName>
</protein>
<gene>
    <name evidence="1" type="ORF">QFC20_003300</name>
</gene>
<proteinExistence type="predicted"/>
<evidence type="ECO:0000313" key="1">
    <source>
        <dbReference type="EMBL" id="KAJ9109554.1"/>
    </source>
</evidence>